<dbReference type="RefSeq" id="WP_074427611.1">
    <property type="nucleotide sequence ID" value="NZ_BJEG01000008.1"/>
</dbReference>
<reference evidence="2 5" key="2">
    <citation type="submission" date="2020-04" db="EMBL/GenBank/DDBJ databases">
        <title>MicrobeNet Type strains.</title>
        <authorList>
            <person name="Nicholson A.C."/>
        </authorList>
    </citation>
    <scope>NUCLEOTIDE SEQUENCE [LARGE SCALE GENOMIC DNA]</scope>
    <source>
        <strain evidence="2 5">CCUG 33494</strain>
    </source>
</reference>
<dbReference type="PROSITE" id="PS50995">
    <property type="entry name" value="HTH_MARR_2"/>
    <property type="match status" value="1"/>
</dbReference>
<evidence type="ECO:0000259" key="1">
    <source>
        <dbReference type="PROSITE" id="PS50995"/>
    </source>
</evidence>
<dbReference type="Gene3D" id="1.10.10.10">
    <property type="entry name" value="Winged helix-like DNA-binding domain superfamily/Winged helix DNA-binding domain"/>
    <property type="match status" value="1"/>
</dbReference>
<comment type="caution">
    <text evidence="2">The sequence shown here is derived from an EMBL/GenBank/DDBJ whole genome shotgun (WGS) entry which is preliminary data.</text>
</comment>
<dbReference type="GO" id="GO:0006950">
    <property type="term" value="P:response to stress"/>
    <property type="evidence" value="ECO:0007669"/>
    <property type="project" value="TreeGrafter"/>
</dbReference>
<keyword evidence="3" id="KW-0238">DNA-binding</keyword>
<dbReference type="InterPro" id="IPR036388">
    <property type="entry name" value="WH-like_DNA-bd_sf"/>
</dbReference>
<dbReference type="Pfam" id="PF01047">
    <property type="entry name" value="MarR"/>
    <property type="match status" value="1"/>
</dbReference>
<reference evidence="3 4" key="1">
    <citation type="submission" date="2016-08" db="EMBL/GenBank/DDBJ databases">
        <authorList>
            <person name="Varghese N."/>
            <person name="Submissions Spin"/>
        </authorList>
    </citation>
    <scope>NUCLEOTIDE SEQUENCE [LARGE SCALE GENOMIC DNA]</scope>
    <source>
        <strain evidence="3 4">R-53116</strain>
    </source>
</reference>
<dbReference type="Proteomes" id="UP000585749">
    <property type="component" value="Unassembled WGS sequence"/>
</dbReference>
<dbReference type="EMBL" id="JAAXPM010000008">
    <property type="protein sequence ID" value="NKY67237.1"/>
    <property type="molecule type" value="Genomic_DNA"/>
</dbReference>
<protein>
    <submittedName>
        <fullName evidence="3">DNA-binding transcriptional regulator, MarR family</fullName>
    </submittedName>
    <submittedName>
        <fullName evidence="2">MarR family transcriptional regulator</fullName>
    </submittedName>
</protein>
<keyword evidence="4" id="KW-1185">Reference proteome</keyword>
<dbReference type="GO" id="GO:0003700">
    <property type="term" value="F:DNA-binding transcription factor activity"/>
    <property type="evidence" value="ECO:0007669"/>
    <property type="project" value="InterPro"/>
</dbReference>
<dbReference type="SMART" id="SM00347">
    <property type="entry name" value="HTH_MARR"/>
    <property type="match status" value="1"/>
</dbReference>
<sequence length="150" mass="17261">MQEIYTEVIKLVTFFNKPENDKFLLETNNIELDFKLFPLFIAISHMQPVTVQKLSNFSGRPHSTISRQIQRLETKNLIQTKTNNHDNRSRVITLSLAGETLSSDIKIARFKTMEQVLSDITEQQEETIIDSLKLLNKAILKNAPTSKNND</sequence>
<dbReference type="AlphaFoldDB" id="A0A4Y4G176"/>
<evidence type="ECO:0000313" key="3">
    <source>
        <dbReference type="EMBL" id="SCC00247.1"/>
    </source>
</evidence>
<dbReference type="InterPro" id="IPR000835">
    <property type="entry name" value="HTH_MarR-typ"/>
</dbReference>
<feature type="domain" description="HTH marR-type" evidence="1">
    <location>
        <begin position="1"/>
        <end position="137"/>
    </location>
</feature>
<dbReference type="Proteomes" id="UP000182448">
    <property type="component" value="Unassembled WGS sequence"/>
</dbReference>
<accession>A0A4Y4G176</accession>
<dbReference type="PANTHER" id="PTHR33164:SF43">
    <property type="entry name" value="HTH-TYPE TRANSCRIPTIONAL REPRESSOR YETL"/>
    <property type="match status" value="1"/>
</dbReference>
<dbReference type="EMBL" id="FMAW01000010">
    <property type="protein sequence ID" value="SCC00247.1"/>
    <property type="molecule type" value="Genomic_DNA"/>
</dbReference>
<evidence type="ECO:0000313" key="5">
    <source>
        <dbReference type="Proteomes" id="UP000585749"/>
    </source>
</evidence>
<evidence type="ECO:0000313" key="4">
    <source>
        <dbReference type="Proteomes" id="UP000182448"/>
    </source>
</evidence>
<proteinExistence type="predicted"/>
<organism evidence="2 5">
    <name type="scientific">Weissella hellenica</name>
    <dbReference type="NCBI Taxonomy" id="46256"/>
    <lineage>
        <taxon>Bacteria</taxon>
        <taxon>Bacillati</taxon>
        <taxon>Bacillota</taxon>
        <taxon>Bacilli</taxon>
        <taxon>Lactobacillales</taxon>
        <taxon>Lactobacillaceae</taxon>
        <taxon>Weissella</taxon>
    </lineage>
</organism>
<dbReference type="GO" id="GO:0003677">
    <property type="term" value="F:DNA binding"/>
    <property type="evidence" value="ECO:0007669"/>
    <property type="project" value="UniProtKB-KW"/>
</dbReference>
<evidence type="ECO:0000313" key="2">
    <source>
        <dbReference type="EMBL" id="NKY67237.1"/>
    </source>
</evidence>
<dbReference type="InterPro" id="IPR036390">
    <property type="entry name" value="WH_DNA-bd_sf"/>
</dbReference>
<dbReference type="SUPFAM" id="SSF46785">
    <property type="entry name" value="Winged helix' DNA-binding domain"/>
    <property type="match status" value="1"/>
</dbReference>
<dbReference type="PANTHER" id="PTHR33164">
    <property type="entry name" value="TRANSCRIPTIONAL REGULATOR, MARR FAMILY"/>
    <property type="match status" value="1"/>
</dbReference>
<gene>
    <name evidence="3" type="ORF">GA0061075_11035</name>
    <name evidence="2" type="ORF">HF960_06110</name>
</gene>
<name>A0A4Y4G176_WEIHE</name>
<dbReference type="InterPro" id="IPR039422">
    <property type="entry name" value="MarR/SlyA-like"/>
</dbReference>